<feature type="domain" description="Xrn1 N-terminal" evidence="5">
    <location>
        <begin position="1"/>
        <end position="220"/>
    </location>
</feature>
<evidence type="ECO:0000259" key="5">
    <source>
        <dbReference type="Pfam" id="PF03159"/>
    </source>
</evidence>
<organism evidence="7">
    <name type="scientific">Blastocystis hominis</name>
    <dbReference type="NCBI Taxonomy" id="12968"/>
    <lineage>
        <taxon>Eukaryota</taxon>
        <taxon>Sar</taxon>
        <taxon>Stramenopiles</taxon>
        <taxon>Bigyra</taxon>
        <taxon>Opalozoa</taxon>
        <taxon>Opalinata</taxon>
        <taxon>Blastocystidae</taxon>
        <taxon>Blastocystis</taxon>
    </lineage>
</organism>
<evidence type="ECO:0000256" key="2">
    <source>
        <dbReference type="ARBA" id="ARBA00022801"/>
    </source>
</evidence>
<name>D8M0K7_BLAHO</name>
<evidence type="ECO:0000256" key="1">
    <source>
        <dbReference type="ARBA" id="ARBA00022722"/>
    </source>
</evidence>
<proteinExistence type="inferred from homology"/>
<dbReference type="InterPro" id="IPR041412">
    <property type="entry name" value="Xrn1_helical"/>
</dbReference>
<keyword evidence="2" id="KW-0378">Hydrolase</keyword>
<dbReference type="OMA" id="KELPHIE"/>
<dbReference type="InterPro" id="IPR047007">
    <property type="entry name" value="XRN1_D1_sf"/>
</dbReference>
<dbReference type="Gene3D" id="2.170.260.40">
    <property type="match status" value="1"/>
</dbReference>
<accession>D8M0K7</accession>
<keyword evidence="3" id="KW-0269">Exonuclease</keyword>
<dbReference type="Pfam" id="PF03159">
    <property type="entry name" value="XRN_N"/>
    <property type="match status" value="1"/>
</dbReference>
<dbReference type="GO" id="GO:0005634">
    <property type="term" value="C:nucleus"/>
    <property type="evidence" value="ECO:0007669"/>
    <property type="project" value="TreeGrafter"/>
</dbReference>
<feature type="domain" description="Xrn1 helical" evidence="6">
    <location>
        <begin position="271"/>
        <end position="347"/>
    </location>
</feature>
<dbReference type="Pfam" id="PF17846">
    <property type="entry name" value="XRN_M"/>
    <property type="match status" value="2"/>
</dbReference>
<feature type="domain" description="Xrn1 helical" evidence="6">
    <location>
        <begin position="429"/>
        <end position="585"/>
    </location>
</feature>
<dbReference type="GeneID" id="24918970"/>
<comment type="similarity">
    <text evidence="4">Belongs to the 5'-3' exonuclease family.</text>
</comment>
<dbReference type="PANTHER" id="PTHR12341:SF7">
    <property type="entry name" value="5'-3' EXORIBONUCLEASE 1"/>
    <property type="match status" value="1"/>
</dbReference>
<evidence type="ECO:0000256" key="3">
    <source>
        <dbReference type="ARBA" id="ARBA00022839"/>
    </source>
</evidence>
<protein>
    <submittedName>
        <fullName evidence="7">Uncharacterized protein</fullName>
    </submittedName>
</protein>
<dbReference type="Gene3D" id="1.25.40.1050">
    <property type="match status" value="1"/>
</dbReference>
<keyword evidence="8" id="KW-1185">Reference proteome</keyword>
<sequence>MGIPKFYRYLLERYPLVSEIVTSSEFLPRCDYLYLDVNGIIHNATHGESAIGEIPTTDMVASYVFGYISDIFANIQPRKLMFIAVDGVAPRAKLNQQRSRRYRTALDRCLEVESTGHKGEVFDSNCITPGTEFMHKVDQLIEYFIRKKISEDPLWRNTMVLYSSHSDPGEGEHKIMNFIRYLCTSPDYNAAERHCIYGLDADLILLSLSLHDVNVILLRNIIDFRAYFRKVQTTVNRAEPIHKWEIFHISVLREYLFRDLQPSNASWMSVKDRERLIDDFVFIMILLGNDFLPELPSLDIVNGSIQDLIAIYKEVCLDRHKFLVDDAKPSLSLLRQFFQRLSETEEVMIALLHEPAPRPFGFALAMRNRTPIRSEPCLAACPSSNRRRISTRSSATAPPTTANTTISTSSISSCLVDSRKRDYSLENEVILDDVCRNYYEGLYWVLLYYYRGVRSWTWFYRYHYAPLPSDLARCDMKYSSFSLGAPVKPFLQQLSCLPPQSQSILPASYRVLVSAKSPVADFYPARFSIDMNNKKNPWEGVNLIPFIDIDRLTAAMEALQVDAGLTLDEQKRNAFQGPQLFQYSAKSWGSYSFPFESAVFRSIAQVHCAVRTTAIGSPSDKQENVLRLQPLEDTSLLDLATYRTAERGVGILCAGRDSRQPTVVVQIPARLQDRQINTETLTQLVKNCKNRVVCYPLWRKHYALIEGIYVSNYYVSLKQENTSFIVPLYPNKIEKIKAMMQRVVKEALQGRLSVLGLGGVDLETVNVLLELHPILGVKRHRLTGELHYRFASQNQLFPLQLVKPVSVITSPVFNFPDKVSIWERIAVDLPVVFLGIGNLAKHTVQGAVGRIEAIEAGSVVVKLTSFPPSAYRFFDLSAVQKTTWCSIQALAEILKIPRGAAEKLVATYTLTRGSDHFNIGLKWIRQQLVNPSSSPFPS</sequence>
<evidence type="ECO:0000313" key="8">
    <source>
        <dbReference type="Proteomes" id="UP000008312"/>
    </source>
</evidence>
<dbReference type="GO" id="GO:0004534">
    <property type="term" value="F:5'-3' RNA exonuclease activity"/>
    <property type="evidence" value="ECO:0007669"/>
    <property type="project" value="TreeGrafter"/>
</dbReference>
<evidence type="ECO:0000256" key="4">
    <source>
        <dbReference type="ARBA" id="ARBA00038299"/>
    </source>
</evidence>
<keyword evidence="1" id="KW-0540">Nuclease</keyword>
<dbReference type="Proteomes" id="UP000008312">
    <property type="component" value="Unassembled WGS sequence"/>
</dbReference>
<dbReference type="PANTHER" id="PTHR12341">
    <property type="entry name" value="5'-&gt;3' EXORIBONUCLEASE"/>
    <property type="match status" value="1"/>
</dbReference>
<dbReference type="AlphaFoldDB" id="D8M0K7"/>
<dbReference type="GO" id="GO:0003723">
    <property type="term" value="F:RNA binding"/>
    <property type="evidence" value="ECO:0007669"/>
    <property type="project" value="TreeGrafter"/>
</dbReference>
<dbReference type="OrthoDB" id="372487at2759"/>
<gene>
    <name evidence="7" type="ORF">GSBLH_T00001739001</name>
</gene>
<evidence type="ECO:0000313" key="7">
    <source>
        <dbReference type="EMBL" id="CBK21596.2"/>
    </source>
</evidence>
<dbReference type="InterPro" id="IPR027073">
    <property type="entry name" value="5_3_exoribonuclease"/>
</dbReference>
<dbReference type="InterPro" id="IPR004859">
    <property type="entry name" value="Xrn1_N"/>
</dbReference>
<reference evidence="7" key="1">
    <citation type="submission" date="2010-02" db="EMBL/GenBank/DDBJ databases">
        <title>Sequencing and annotation of the Blastocystis hominis genome.</title>
        <authorList>
            <person name="Wincker P."/>
        </authorList>
    </citation>
    <scope>NUCLEOTIDE SEQUENCE</scope>
    <source>
        <strain evidence="7">Singapore isolate B</strain>
    </source>
</reference>
<dbReference type="Gene3D" id="3.40.50.12390">
    <property type="match status" value="2"/>
</dbReference>
<dbReference type="CDD" id="cd18673">
    <property type="entry name" value="PIN_XRN1-2-like"/>
    <property type="match status" value="1"/>
</dbReference>
<dbReference type="RefSeq" id="XP_012895644.1">
    <property type="nucleotide sequence ID" value="XM_013040190.1"/>
</dbReference>
<dbReference type="EMBL" id="FN668643">
    <property type="protein sequence ID" value="CBK21596.2"/>
    <property type="molecule type" value="Genomic_DNA"/>
</dbReference>
<dbReference type="InParanoid" id="D8M0K7"/>
<dbReference type="GO" id="GO:0000956">
    <property type="term" value="P:nuclear-transcribed mRNA catabolic process"/>
    <property type="evidence" value="ECO:0007669"/>
    <property type="project" value="TreeGrafter"/>
</dbReference>
<evidence type="ECO:0000259" key="6">
    <source>
        <dbReference type="Pfam" id="PF17846"/>
    </source>
</evidence>